<protein>
    <recommendedName>
        <fullName evidence="2">ATP-grasp domain-containing protein</fullName>
    </recommendedName>
</protein>
<dbReference type="GO" id="GO:0046872">
    <property type="term" value="F:metal ion binding"/>
    <property type="evidence" value="ECO:0007669"/>
    <property type="project" value="InterPro"/>
</dbReference>
<dbReference type="EMBL" id="DTMF01000057">
    <property type="protein sequence ID" value="HGF33204.1"/>
    <property type="molecule type" value="Genomic_DNA"/>
</dbReference>
<evidence type="ECO:0000259" key="2">
    <source>
        <dbReference type="PROSITE" id="PS50975"/>
    </source>
</evidence>
<dbReference type="PANTHER" id="PTHR21621:SF0">
    <property type="entry name" value="BETA-CITRYLGLUTAMATE SYNTHASE B-RELATED"/>
    <property type="match status" value="1"/>
</dbReference>
<dbReference type="Pfam" id="PF08443">
    <property type="entry name" value="RimK"/>
    <property type="match status" value="1"/>
</dbReference>
<dbReference type="AlphaFoldDB" id="A0A7C3YX93"/>
<dbReference type="GO" id="GO:0016879">
    <property type="term" value="F:ligase activity, forming carbon-nitrogen bonds"/>
    <property type="evidence" value="ECO:0007669"/>
    <property type="project" value="TreeGrafter"/>
</dbReference>
<dbReference type="InterPro" id="IPR013651">
    <property type="entry name" value="ATP-grasp_RimK-type"/>
</dbReference>
<dbReference type="Gene3D" id="3.30.470.20">
    <property type="entry name" value="ATP-grasp fold, B domain"/>
    <property type="match status" value="1"/>
</dbReference>
<evidence type="ECO:0000256" key="1">
    <source>
        <dbReference type="PROSITE-ProRule" id="PRU00409"/>
    </source>
</evidence>
<dbReference type="PROSITE" id="PS50975">
    <property type="entry name" value="ATP_GRASP"/>
    <property type="match status" value="1"/>
</dbReference>
<dbReference type="PANTHER" id="PTHR21621">
    <property type="entry name" value="RIBOSOMAL PROTEIN S6 MODIFICATION PROTEIN"/>
    <property type="match status" value="1"/>
</dbReference>
<dbReference type="InterPro" id="IPR011761">
    <property type="entry name" value="ATP-grasp"/>
</dbReference>
<comment type="caution">
    <text evidence="3">The sequence shown here is derived from an EMBL/GenBank/DDBJ whole genome shotgun (WGS) entry which is preliminary data.</text>
</comment>
<organism evidence="3">
    <name type="scientific">Desulfobacca acetoxidans</name>
    <dbReference type="NCBI Taxonomy" id="60893"/>
    <lineage>
        <taxon>Bacteria</taxon>
        <taxon>Pseudomonadati</taxon>
        <taxon>Thermodesulfobacteriota</taxon>
        <taxon>Desulfobaccia</taxon>
        <taxon>Desulfobaccales</taxon>
        <taxon>Desulfobaccaceae</taxon>
        <taxon>Desulfobacca</taxon>
    </lineage>
</organism>
<accession>A0A7C3YX93</accession>
<dbReference type="GO" id="GO:0005524">
    <property type="term" value="F:ATP binding"/>
    <property type="evidence" value="ECO:0007669"/>
    <property type="project" value="UniProtKB-UniRule"/>
</dbReference>
<keyword evidence="1" id="KW-0067">ATP-binding</keyword>
<sequence length="259" mass="28728">MAQTPCPIRSLTELRRRYPELAAGDLVLGPLAVRPGEEIMLIDLAERGVIFYPALLAQLVALTKSAQALVLGEYMLPGTFVALSPADLAAHLGDAQMSGPVVAKRDRAHLGLGVSLWPSLETLYSLAALQPLDFPLVLQPFLAETRDLRVVVIGDYNEAYERLNPQGFRKNLFQGGEFRSVEVSPEILSFCRQVMIRGKFPYAVLDVLVSPRGEPFLSEINFHAGLKGSRLGQTEFRLRVQALLENFQRQWESSLTTRP</sequence>
<feature type="domain" description="ATP-grasp" evidence="2">
    <location>
        <begin position="66"/>
        <end position="249"/>
    </location>
</feature>
<dbReference type="SUPFAM" id="SSF56059">
    <property type="entry name" value="Glutathione synthetase ATP-binding domain-like"/>
    <property type="match status" value="1"/>
</dbReference>
<name>A0A7C3YX93_9BACT</name>
<gene>
    <name evidence="3" type="ORF">ENW96_02300</name>
</gene>
<reference evidence="3" key="1">
    <citation type="journal article" date="2020" name="mSystems">
        <title>Genome- and Community-Level Interaction Insights into Carbon Utilization and Element Cycling Functions of Hydrothermarchaeota in Hydrothermal Sediment.</title>
        <authorList>
            <person name="Zhou Z."/>
            <person name="Liu Y."/>
            <person name="Xu W."/>
            <person name="Pan J."/>
            <person name="Luo Z.H."/>
            <person name="Li M."/>
        </authorList>
    </citation>
    <scope>NUCLEOTIDE SEQUENCE [LARGE SCALE GENOMIC DNA]</scope>
    <source>
        <strain evidence="3">SpSt-897</strain>
    </source>
</reference>
<dbReference type="GO" id="GO:0005737">
    <property type="term" value="C:cytoplasm"/>
    <property type="evidence" value="ECO:0007669"/>
    <property type="project" value="TreeGrafter"/>
</dbReference>
<evidence type="ECO:0000313" key="3">
    <source>
        <dbReference type="EMBL" id="HGF33204.1"/>
    </source>
</evidence>
<proteinExistence type="predicted"/>
<keyword evidence="1" id="KW-0547">Nucleotide-binding</keyword>